<dbReference type="Gene3D" id="3.10.50.40">
    <property type="match status" value="1"/>
</dbReference>
<dbReference type="PROSITE" id="PS51257">
    <property type="entry name" value="PROKAR_LIPOPROTEIN"/>
    <property type="match status" value="1"/>
</dbReference>
<dbReference type="RefSeq" id="WP_184093839.1">
    <property type="nucleotide sequence ID" value="NZ_AP023367.1"/>
</dbReference>
<dbReference type="PROSITE" id="PS50198">
    <property type="entry name" value="PPIC_PPIASE_2"/>
    <property type="match status" value="1"/>
</dbReference>
<accession>A0A6S6QZV8</accession>
<evidence type="ECO:0000313" key="5">
    <source>
        <dbReference type="Proteomes" id="UP000515561"/>
    </source>
</evidence>
<keyword evidence="4" id="KW-0413">Isomerase</keyword>
<dbReference type="GO" id="GO:0003755">
    <property type="term" value="F:peptidyl-prolyl cis-trans isomerase activity"/>
    <property type="evidence" value="ECO:0007669"/>
    <property type="project" value="InterPro"/>
</dbReference>
<organism evidence="4 5">
    <name type="scientific">Anaerocolumna cellulosilytica</name>
    <dbReference type="NCBI Taxonomy" id="433286"/>
    <lineage>
        <taxon>Bacteria</taxon>
        <taxon>Bacillati</taxon>
        <taxon>Bacillota</taxon>
        <taxon>Clostridia</taxon>
        <taxon>Lachnospirales</taxon>
        <taxon>Lachnospiraceae</taxon>
        <taxon>Anaerocolumna</taxon>
    </lineage>
</organism>
<dbReference type="EMBL" id="AP023367">
    <property type="protein sequence ID" value="BCJ92630.1"/>
    <property type="molecule type" value="Genomic_DNA"/>
</dbReference>
<reference evidence="4 5" key="1">
    <citation type="journal article" date="2016" name="Int. J. Syst. Evol. Microbiol.">
        <title>Descriptions of Anaerotaenia torta gen. nov., sp. nov. and Anaerocolumna cellulosilytica gen. nov., sp. nov. isolated from a methanogenic reactor of cattle waste.</title>
        <authorList>
            <person name="Uek A."/>
            <person name="Ohtaki Y."/>
            <person name="Kaku N."/>
            <person name="Ueki K."/>
        </authorList>
    </citation>
    <scope>NUCLEOTIDE SEQUENCE [LARGE SCALE GENOMIC DNA]</scope>
    <source>
        <strain evidence="4 5">SN021</strain>
    </source>
</reference>
<keyword evidence="5" id="KW-1185">Reference proteome</keyword>
<feature type="compositionally biased region" description="Low complexity" evidence="1">
    <location>
        <begin position="354"/>
        <end position="377"/>
    </location>
</feature>
<dbReference type="SUPFAM" id="SSF109998">
    <property type="entry name" value="Triger factor/SurA peptide-binding domain-like"/>
    <property type="match status" value="1"/>
</dbReference>
<dbReference type="AlphaFoldDB" id="A0A6S6QZV8"/>
<evidence type="ECO:0000313" key="4">
    <source>
        <dbReference type="EMBL" id="BCJ92630.1"/>
    </source>
</evidence>
<protein>
    <submittedName>
        <fullName evidence="4">Peptidylprolyl isomerase</fullName>
    </submittedName>
</protein>
<feature type="region of interest" description="Disordered" evidence="1">
    <location>
        <begin position="345"/>
        <end position="377"/>
    </location>
</feature>
<dbReference type="InterPro" id="IPR050245">
    <property type="entry name" value="PrsA_foldase"/>
</dbReference>
<dbReference type="PANTHER" id="PTHR47245">
    <property type="entry name" value="PEPTIDYLPROLYL ISOMERASE"/>
    <property type="match status" value="1"/>
</dbReference>
<sequence length="377" mass="42162">MKKSLKKLLLMGLLTTFLVSAVACSKKDGKTSDNGNTTEQSEGNTNEENTSSDNLVVAIGDSKVYYAEANIYFQIFKSQYESVYGDQIWTYDYGNGQTFGDMAKEQILNMITQTKIIGAQADTYKIQITDEEEATLKKDAETFLSGITDEDKEKYGFTSEIVESFYRDNLIYEKVYDAATMDVDTEVADDEAKQIKVQHLLIKTFEQDASGARTDFSEEKKAEALKKAEELLETAKTTEDFKALAEKNTEDSNVEYTFGKGEMVTEFEDAAFALKPGELSGIVTTNYGYHIIYCVSDFDEDATLAKKEEIIKTRQNDKFTELYEGWSKDIKVDVNDEVWSTMTLVSETKEETAEPSAEPTTEPTGEATPTPTAGTNK</sequence>
<dbReference type="KEGG" id="acel:acsn021_01990"/>
<proteinExistence type="predicted"/>
<feature type="region of interest" description="Disordered" evidence="1">
    <location>
        <begin position="27"/>
        <end position="52"/>
    </location>
</feature>
<keyword evidence="2" id="KW-0732">Signal</keyword>
<dbReference type="SUPFAM" id="SSF54534">
    <property type="entry name" value="FKBP-like"/>
    <property type="match status" value="1"/>
</dbReference>
<evidence type="ECO:0000256" key="1">
    <source>
        <dbReference type="SAM" id="MobiDB-lite"/>
    </source>
</evidence>
<evidence type="ECO:0000256" key="2">
    <source>
        <dbReference type="SAM" id="SignalP"/>
    </source>
</evidence>
<evidence type="ECO:0000259" key="3">
    <source>
        <dbReference type="PROSITE" id="PS50198"/>
    </source>
</evidence>
<feature type="chain" id="PRO_5043445062" evidence="2">
    <location>
        <begin position="24"/>
        <end position="377"/>
    </location>
</feature>
<dbReference type="Proteomes" id="UP000515561">
    <property type="component" value="Chromosome"/>
</dbReference>
<feature type="signal peptide" evidence="2">
    <location>
        <begin position="1"/>
        <end position="23"/>
    </location>
</feature>
<dbReference type="InterPro" id="IPR000297">
    <property type="entry name" value="PPIase_PpiC"/>
</dbReference>
<name>A0A6S6QZV8_9FIRM</name>
<dbReference type="PANTHER" id="PTHR47245:SF2">
    <property type="entry name" value="PEPTIDYL-PROLYL CIS-TRANS ISOMERASE HP_0175-RELATED"/>
    <property type="match status" value="1"/>
</dbReference>
<dbReference type="InterPro" id="IPR046357">
    <property type="entry name" value="PPIase_dom_sf"/>
</dbReference>
<feature type="domain" description="PpiC" evidence="3">
    <location>
        <begin position="192"/>
        <end position="296"/>
    </location>
</feature>
<gene>
    <name evidence="4" type="primary">prsA1</name>
    <name evidence="4" type="ORF">acsn021_01990</name>
</gene>
<dbReference type="Pfam" id="PF13616">
    <property type="entry name" value="Rotamase_3"/>
    <property type="match status" value="1"/>
</dbReference>
<feature type="compositionally biased region" description="Polar residues" evidence="1">
    <location>
        <begin position="32"/>
        <end position="52"/>
    </location>
</feature>
<dbReference type="InterPro" id="IPR027304">
    <property type="entry name" value="Trigger_fact/SurA_dom_sf"/>
</dbReference>